<reference evidence="3 4" key="1">
    <citation type="submission" date="2023-01" db="EMBL/GenBank/DDBJ databases">
        <title>Analysis of 21 Apiospora genomes using comparative genomics revels a genus with tremendous synthesis potential of carbohydrate active enzymes and secondary metabolites.</title>
        <authorList>
            <person name="Sorensen T."/>
        </authorList>
    </citation>
    <scope>NUCLEOTIDE SEQUENCE [LARGE SCALE GENOMIC DNA]</scope>
    <source>
        <strain evidence="3 4">CBS 83171</strain>
    </source>
</reference>
<sequence>MSAHDFLDHQYRAEATAANPTRAIHALCRNEPPPTRHPPRTPQIGSDAAWVTVKIVLRTLCLTLGIILTGFALAAIATYQNLTQNNRGRLILVLPFIMLAIGVLAAVWNGAEFITMCARRSRRKGITAKAHVGADLFLWVLGVAGSAIQSIMGLEYGARGPATVCLLAVLGVLEFALFVRSCLEVDRRKKDRRIQQLVVALQMQQQQQYQQGQHMPQQHNGNIPSPSSESTAWGPAAAAAPPMSDYDRELNMKYQGPMPEPLYDPRDLQKVLIVDPRLRGIVN</sequence>
<evidence type="ECO:0000313" key="3">
    <source>
        <dbReference type="EMBL" id="KAK8045885.1"/>
    </source>
</evidence>
<evidence type="ECO:0000256" key="2">
    <source>
        <dbReference type="SAM" id="Phobius"/>
    </source>
</evidence>
<keyword evidence="2" id="KW-1133">Transmembrane helix</keyword>
<name>A0ABR1TGX0_9PEZI</name>
<keyword evidence="2" id="KW-0812">Transmembrane</keyword>
<protein>
    <recommendedName>
        <fullName evidence="5">MARVEL domain-containing protein</fullName>
    </recommendedName>
</protein>
<keyword evidence="2" id="KW-0472">Membrane</keyword>
<feature type="region of interest" description="Disordered" evidence="1">
    <location>
        <begin position="213"/>
        <end position="240"/>
    </location>
</feature>
<comment type="caution">
    <text evidence="3">The sequence shown here is derived from an EMBL/GenBank/DDBJ whole genome shotgun (WGS) entry which is preliminary data.</text>
</comment>
<keyword evidence="4" id="KW-1185">Reference proteome</keyword>
<proteinExistence type="predicted"/>
<evidence type="ECO:0000256" key="1">
    <source>
        <dbReference type="SAM" id="MobiDB-lite"/>
    </source>
</evidence>
<evidence type="ECO:0008006" key="5">
    <source>
        <dbReference type="Google" id="ProtNLM"/>
    </source>
</evidence>
<feature type="transmembrane region" description="Helical" evidence="2">
    <location>
        <begin position="90"/>
        <end position="111"/>
    </location>
</feature>
<gene>
    <name evidence="3" type="ORF">PG996_013949</name>
</gene>
<feature type="transmembrane region" description="Helical" evidence="2">
    <location>
        <begin position="132"/>
        <end position="154"/>
    </location>
</feature>
<accession>A0ABR1TGX0</accession>
<feature type="compositionally biased region" description="Low complexity" evidence="1">
    <location>
        <begin position="213"/>
        <end position="222"/>
    </location>
</feature>
<dbReference type="Proteomes" id="UP001446871">
    <property type="component" value="Unassembled WGS sequence"/>
</dbReference>
<evidence type="ECO:0000313" key="4">
    <source>
        <dbReference type="Proteomes" id="UP001446871"/>
    </source>
</evidence>
<dbReference type="EMBL" id="JAQQWM010000009">
    <property type="protein sequence ID" value="KAK8045885.1"/>
    <property type="molecule type" value="Genomic_DNA"/>
</dbReference>
<feature type="transmembrane region" description="Helical" evidence="2">
    <location>
        <begin position="55"/>
        <end position="78"/>
    </location>
</feature>
<feature type="transmembrane region" description="Helical" evidence="2">
    <location>
        <begin position="160"/>
        <end position="183"/>
    </location>
</feature>
<organism evidence="3 4">
    <name type="scientific">Apiospora saccharicola</name>
    <dbReference type="NCBI Taxonomy" id="335842"/>
    <lineage>
        <taxon>Eukaryota</taxon>
        <taxon>Fungi</taxon>
        <taxon>Dikarya</taxon>
        <taxon>Ascomycota</taxon>
        <taxon>Pezizomycotina</taxon>
        <taxon>Sordariomycetes</taxon>
        <taxon>Xylariomycetidae</taxon>
        <taxon>Amphisphaeriales</taxon>
        <taxon>Apiosporaceae</taxon>
        <taxon>Apiospora</taxon>
    </lineage>
</organism>